<dbReference type="PANTHER" id="PTHR31306:SF4">
    <property type="entry name" value="ALPHA-1,2-GALACTOSYLTRANSFERASE"/>
    <property type="match status" value="1"/>
</dbReference>
<evidence type="ECO:0000313" key="4">
    <source>
        <dbReference type="EMBL" id="GIL62441.1"/>
    </source>
</evidence>
<organism evidence="4 5">
    <name type="scientific">Volvox africanus</name>
    <dbReference type="NCBI Taxonomy" id="51714"/>
    <lineage>
        <taxon>Eukaryota</taxon>
        <taxon>Viridiplantae</taxon>
        <taxon>Chlorophyta</taxon>
        <taxon>core chlorophytes</taxon>
        <taxon>Chlorophyceae</taxon>
        <taxon>CS clade</taxon>
        <taxon>Chlamydomonadales</taxon>
        <taxon>Volvocaceae</taxon>
        <taxon>Volvox</taxon>
    </lineage>
</organism>
<evidence type="ECO:0008006" key="6">
    <source>
        <dbReference type="Google" id="ProtNLM"/>
    </source>
</evidence>
<name>A0A8J4BIR7_9CHLO</name>
<sequence length="365" mass="40449">MFSPRGRNRGSRSFVHSLFKVRSVRLLLLVLSAIVLLAVNFYRSSTWRDKDCAVPWHVVNTEATSSGIDSGGSITGSSIWSGHRGRVTAISDASNGDNDEPLRIALVSMSTGRGRDSAVARRQQAAVNVRSAEFSGLLDVTGPNKRLFADAHGYTYVDASDHLDNSRPASWSKIPAVLSVMDQYDWIFWLDADTLITNLTIPVEAVLPARGSAPDLILTEDSTGVNAGVWLIRGSNCRWCRSFLMRWWSMESFIRRGPRDTKSGDNDALKHMLATMDSSERTSHIGIAPQCAFNSYLWRGSLRNLVRYALNPRRMLTGLWRPGDFVMHAAGIQNKMAVLHRFAEAQSQQVQQLQKEGKLGGRKGA</sequence>
<dbReference type="GO" id="GO:0016757">
    <property type="term" value="F:glycosyltransferase activity"/>
    <property type="evidence" value="ECO:0007669"/>
    <property type="project" value="UniProtKB-KW"/>
</dbReference>
<dbReference type="EMBL" id="BNCO01000051">
    <property type="protein sequence ID" value="GIL62441.1"/>
    <property type="molecule type" value="Genomic_DNA"/>
</dbReference>
<keyword evidence="2" id="KW-0328">Glycosyltransferase</keyword>
<comment type="caution">
    <text evidence="4">The sequence shown here is derived from an EMBL/GenBank/DDBJ whole genome shotgun (WGS) entry which is preliminary data.</text>
</comment>
<dbReference type="GO" id="GO:0000139">
    <property type="term" value="C:Golgi membrane"/>
    <property type="evidence" value="ECO:0007669"/>
    <property type="project" value="TreeGrafter"/>
</dbReference>
<accession>A0A8J4BIR7</accession>
<proteinExistence type="inferred from homology"/>
<dbReference type="Gene3D" id="3.90.550.10">
    <property type="entry name" value="Spore Coat Polysaccharide Biosynthesis Protein SpsA, Chain A"/>
    <property type="match status" value="1"/>
</dbReference>
<dbReference type="GO" id="GO:0006487">
    <property type="term" value="P:protein N-linked glycosylation"/>
    <property type="evidence" value="ECO:0007669"/>
    <property type="project" value="TreeGrafter"/>
</dbReference>
<dbReference type="PANTHER" id="PTHR31306">
    <property type="entry name" value="ALPHA-1,6-MANNOSYLTRANSFERASE MNN11-RELATED"/>
    <property type="match status" value="1"/>
</dbReference>
<keyword evidence="5" id="KW-1185">Reference proteome</keyword>
<feature type="non-terminal residue" evidence="4">
    <location>
        <position position="1"/>
    </location>
</feature>
<dbReference type="Proteomes" id="UP000747399">
    <property type="component" value="Unassembled WGS sequence"/>
</dbReference>
<dbReference type="InterPro" id="IPR029044">
    <property type="entry name" value="Nucleotide-diphossugar_trans"/>
</dbReference>
<dbReference type="InterPro" id="IPR008630">
    <property type="entry name" value="Glyco_trans_34"/>
</dbReference>
<evidence type="ECO:0000256" key="2">
    <source>
        <dbReference type="ARBA" id="ARBA00022676"/>
    </source>
</evidence>
<keyword evidence="3" id="KW-0808">Transferase</keyword>
<dbReference type="AlphaFoldDB" id="A0A8J4BIR7"/>
<evidence type="ECO:0000256" key="1">
    <source>
        <dbReference type="ARBA" id="ARBA00005664"/>
    </source>
</evidence>
<comment type="similarity">
    <text evidence="1">Belongs to the glycosyltransferase 34 family.</text>
</comment>
<dbReference type="Pfam" id="PF05637">
    <property type="entry name" value="Glyco_transf_34"/>
    <property type="match status" value="2"/>
</dbReference>
<evidence type="ECO:0000256" key="3">
    <source>
        <dbReference type="ARBA" id="ARBA00022679"/>
    </source>
</evidence>
<protein>
    <recommendedName>
        <fullName evidence="6">Galactosyl transferase GMA12/MNN10 family protein</fullName>
    </recommendedName>
</protein>
<reference evidence="4" key="1">
    <citation type="journal article" date="2021" name="Proc. Natl. Acad. Sci. U.S.A.">
        <title>Three genomes in the algal genus Volvox reveal the fate of a haploid sex-determining region after a transition to homothallism.</title>
        <authorList>
            <person name="Yamamoto K."/>
            <person name="Hamaji T."/>
            <person name="Kawai-Toyooka H."/>
            <person name="Matsuzaki R."/>
            <person name="Takahashi F."/>
            <person name="Nishimura Y."/>
            <person name="Kawachi M."/>
            <person name="Noguchi H."/>
            <person name="Minakuchi Y."/>
            <person name="Umen J.G."/>
            <person name="Toyoda A."/>
            <person name="Nozaki H."/>
        </authorList>
    </citation>
    <scope>NUCLEOTIDE SEQUENCE</scope>
    <source>
        <strain evidence="4">NIES-3780</strain>
    </source>
</reference>
<evidence type="ECO:0000313" key="5">
    <source>
        <dbReference type="Proteomes" id="UP000747399"/>
    </source>
</evidence>
<gene>
    <name evidence="4" type="ORF">Vafri_16666</name>
</gene>